<gene>
    <name evidence="3" type="ORF">RI108_06940</name>
</gene>
<dbReference type="Gene3D" id="1.10.260.40">
    <property type="entry name" value="lambda repressor-like DNA-binding domains"/>
    <property type="match status" value="1"/>
</dbReference>
<dbReference type="Proteomes" id="UP001258207">
    <property type="component" value="Chromosome"/>
</dbReference>
<dbReference type="InterPro" id="IPR050807">
    <property type="entry name" value="TransReg_Diox_bact_type"/>
</dbReference>
<dbReference type="EMBL" id="CP134081">
    <property type="protein sequence ID" value="WNC11142.1"/>
    <property type="molecule type" value="Genomic_DNA"/>
</dbReference>
<dbReference type="InterPro" id="IPR001387">
    <property type="entry name" value="Cro/C1-type_HTH"/>
</dbReference>
<name>A0AAJ6MUF1_9PSED</name>
<accession>A0AAJ6MUF1</accession>
<feature type="domain" description="HTH cro/C1-type" evidence="2">
    <location>
        <begin position="17"/>
        <end position="71"/>
    </location>
</feature>
<dbReference type="AlphaFoldDB" id="A0AAJ6MUF1"/>
<dbReference type="RefSeq" id="WP_134723330.1">
    <property type="nucleotide sequence ID" value="NZ_CP134081.1"/>
</dbReference>
<dbReference type="GO" id="GO:0003700">
    <property type="term" value="F:DNA-binding transcription factor activity"/>
    <property type="evidence" value="ECO:0007669"/>
    <property type="project" value="TreeGrafter"/>
</dbReference>
<dbReference type="PANTHER" id="PTHR46797:SF1">
    <property type="entry name" value="METHYLPHOSPHONATE SYNTHASE"/>
    <property type="match status" value="1"/>
</dbReference>
<dbReference type="PANTHER" id="PTHR46797">
    <property type="entry name" value="HTH-TYPE TRANSCRIPTIONAL REGULATOR"/>
    <property type="match status" value="1"/>
</dbReference>
<dbReference type="PROSITE" id="PS50943">
    <property type="entry name" value="HTH_CROC1"/>
    <property type="match status" value="1"/>
</dbReference>
<sequence length="116" mass="12715">MAVDDHRDLAESIGKAIANQRTQTGLTQDEVAEKLGIGSEAVSRIERGLVVPNVARLFDFADVFGCEAAELLMKTSSRSSDQTRYISQMLQELAPSDRQLILALVESLAERLKRPG</sequence>
<reference evidence="3" key="1">
    <citation type="submission" date="2023-09" db="EMBL/GenBank/DDBJ databases">
        <title>First report of Pseudomonas coleopterorum DJ13 causing leaf spot on Rhododendron pulchrum Sweet in China.</title>
        <authorList>
            <person name="Zhang Y."/>
        </authorList>
    </citation>
    <scope>NUCLEOTIDE SEQUENCE</scope>
    <source>
        <strain evidence="3">DJ13</strain>
    </source>
</reference>
<evidence type="ECO:0000313" key="4">
    <source>
        <dbReference type="Proteomes" id="UP001258207"/>
    </source>
</evidence>
<protein>
    <submittedName>
        <fullName evidence="3">Helix-turn-helix transcriptional regulator</fullName>
    </submittedName>
</protein>
<evidence type="ECO:0000256" key="1">
    <source>
        <dbReference type="ARBA" id="ARBA00023125"/>
    </source>
</evidence>
<dbReference type="GO" id="GO:0003677">
    <property type="term" value="F:DNA binding"/>
    <property type="evidence" value="ECO:0007669"/>
    <property type="project" value="UniProtKB-KW"/>
</dbReference>
<dbReference type="CDD" id="cd00093">
    <property type="entry name" value="HTH_XRE"/>
    <property type="match status" value="1"/>
</dbReference>
<dbReference type="Pfam" id="PF01381">
    <property type="entry name" value="HTH_3"/>
    <property type="match status" value="1"/>
</dbReference>
<organism evidence="3 4">
    <name type="scientific">Pseudomonas coleopterorum</name>
    <dbReference type="NCBI Taxonomy" id="1605838"/>
    <lineage>
        <taxon>Bacteria</taxon>
        <taxon>Pseudomonadati</taxon>
        <taxon>Pseudomonadota</taxon>
        <taxon>Gammaproteobacteria</taxon>
        <taxon>Pseudomonadales</taxon>
        <taxon>Pseudomonadaceae</taxon>
        <taxon>Pseudomonas</taxon>
    </lineage>
</organism>
<dbReference type="GO" id="GO:0005829">
    <property type="term" value="C:cytosol"/>
    <property type="evidence" value="ECO:0007669"/>
    <property type="project" value="TreeGrafter"/>
</dbReference>
<keyword evidence="1" id="KW-0238">DNA-binding</keyword>
<evidence type="ECO:0000259" key="2">
    <source>
        <dbReference type="PROSITE" id="PS50943"/>
    </source>
</evidence>
<proteinExistence type="predicted"/>
<dbReference type="InterPro" id="IPR010982">
    <property type="entry name" value="Lambda_DNA-bd_dom_sf"/>
</dbReference>
<evidence type="ECO:0000313" key="3">
    <source>
        <dbReference type="EMBL" id="WNC11142.1"/>
    </source>
</evidence>
<dbReference type="SMART" id="SM00530">
    <property type="entry name" value="HTH_XRE"/>
    <property type="match status" value="1"/>
</dbReference>
<dbReference type="SUPFAM" id="SSF47413">
    <property type="entry name" value="lambda repressor-like DNA-binding domains"/>
    <property type="match status" value="1"/>
</dbReference>